<dbReference type="PANTHER" id="PTHR45138:SF9">
    <property type="entry name" value="DIGUANYLATE CYCLASE DGCM-RELATED"/>
    <property type="match status" value="1"/>
</dbReference>
<comment type="catalytic activity">
    <reaction evidence="2">
        <text>2 GTP = 3',3'-c-di-GMP + 2 diphosphate</text>
        <dbReference type="Rhea" id="RHEA:24898"/>
        <dbReference type="ChEBI" id="CHEBI:33019"/>
        <dbReference type="ChEBI" id="CHEBI:37565"/>
        <dbReference type="ChEBI" id="CHEBI:58805"/>
        <dbReference type="EC" id="2.7.7.65"/>
    </reaction>
</comment>
<dbReference type="Gene3D" id="3.40.50.2300">
    <property type="match status" value="1"/>
</dbReference>
<dbReference type="InterPro" id="IPR050469">
    <property type="entry name" value="Diguanylate_Cyclase"/>
</dbReference>
<evidence type="ECO:0000313" key="7">
    <source>
        <dbReference type="Proteomes" id="UP000317155"/>
    </source>
</evidence>
<gene>
    <name evidence="6" type="ORF">FL622_14280</name>
</gene>
<protein>
    <recommendedName>
        <fullName evidence="1">diguanylate cyclase</fullName>
        <ecNumber evidence="1">2.7.7.65</ecNumber>
    </recommendedName>
</protein>
<dbReference type="InterPro" id="IPR000160">
    <property type="entry name" value="GGDEF_dom"/>
</dbReference>
<feature type="domain" description="Response regulatory" evidence="4">
    <location>
        <begin position="4"/>
        <end position="122"/>
    </location>
</feature>
<comment type="caution">
    <text evidence="3">Lacks conserved residue(s) required for the propagation of feature annotation.</text>
</comment>
<dbReference type="PANTHER" id="PTHR45138">
    <property type="entry name" value="REGULATORY COMPONENTS OF SENSORY TRANSDUCTION SYSTEM"/>
    <property type="match status" value="1"/>
</dbReference>
<dbReference type="Pfam" id="PF00072">
    <property type="entry name" value="Response_reg"/>
    <property type="match status" value="1"/>
</dbReference>
<dbReference type="Proteomes" id="UP000317155">
    <property type="component" value="Unassembled WGS sequence"/>
</dbReference>
<dbReference type="GO" id="GO:0043709">
    <property type="term" value="P:cell adhesion involved in single-species biofilm formation"/>
    <property type="evidence" value="ECO:0007669"/>
    <property type="project" value="TreeGrafter"/>
</dbReference>
<dbReference type="NCBIfam" id="TIGR00254">
    <property type="entry name" value="GGDEF"/>
    <property type="match status" value="1"/>
</dbReference>
<dbReference type="Pfam" id="PF00990">
    <property type="entry name" value="GGDEF"/>
    <property type="match status" value="1"/>
</dbReference>
<dbReference type="PROSITE" id="PS50110">
    <property type="entry name" value="RESPONSE_REGULATORY"/>
    <property type="match status" value="1"/>
</dbReference>
<accession>A0A550J7N5</accession>
<dbReference type="PROSITE" id="PS50887">
    <property type="entry name" value="GGDEF"/>
    <property type="match status" value="1"/>
</dbReference>
<sequence>MTATALIIDKSTDRLRELKDLVTGTGCFDQVLCCATGRVAVKCLEQNGVDIIFHGTRQVSRKSLSWLGRLEKNDSWLDIPILVFSSAQQPEDRVSCIEAGAADCLSLRIPERELRARILRFLSGKKRIEKLRSTNEQLARMAITDPLTGVGNRRHFDDALSAELKRNNRSRTPLALLMIDIDHFKRVNDSIGHQAGDRILKIVAETLRISVRSYDTLCRFGGEEFAIIMPDTSAGQASSVAERIRREIAAINARGTYGDFPLTVSIGLRPVRGTETIEAAQLICEADQALYRAKNDGRNRVEIFRPVENFIFTQPRRPRFTPLSPALSL</sequence>
<dbReference type="GO" id="GO:0000160">
    <property type="term" value="P:phosphorelay signal transduction system"/>
    <property type="evidence" value="ECO:0007669"/>
    <property type="project" value="InterPro"/>
</dbReference>
<dbReference type="OrthoDB" id="9812034at2"/>
<dbReference type="RefSeq" id="WP_092054068.1">
    <property type="nucleotide sequence ID" value="NZ_FOJJ01000004.1"/>
</dbReference>
<comment type="caution">
    <text evidence="6">The sequence shown here is derived from an EMBL/GenBank/DDBJ whole genome shotgun (WGS) entry which is preliminary data.</text>
</comment>
<name>A0A550J7N5_9BACT</name>
<dbReference type="SUPFAM" id="SSF55073">
    <property type="entry name" value="Nucleotide cyclase"/>
    <property type="match status" value="1"/>
</dbReference>
<evidence type="ECO:0000256" key="1">
    <source>
        <dbReference type="ARBA" id="ARBA00012528"/>
    </source>
</evidence>
<evidence type="ECO:0000256" key="3">
    <source>
        <dbReference type="PROSITE-ProRule" id="PRU00169"/>
    </source>
</evidence>
<evidence type="ECO:0000259" key="5">
    <source>
        <dbReference type="PROSITE" id="PS50887"/>
    </source>
</evidence>
<dbReference type="EMBL" id="VJVV01000012">
    <property type="protein sequence ID" value="TRO79143.1"/>
    <property type="molecule type" value="Genomic_DNA"/>
</dbReference>
<dbReference type="SMART" id="SM00448">
    <property type="entry name" value="REC"/>
    <property type="match status" value="1"/>
</dbReference>
<dbReference type="FunFam" id="3.30.70.270:FF:000001">
    <property type="entry name" value="Diguanylate cyclase domain protein"/>
    <property type="match status" value="1"/>
</dbReference>
<proteinExistence type="predicted"/>
<dbReference type="SMART" id="SM00267">
    <property type="entry name" value="GGDEF"/>
    <property type="match status" value="1"/>
</dbReference>
<dbReference type="EC" id="2.7.7.65" evidence="1"/>
<reference evidence="6 7" key="1">
    <citation type="submission" date="2019-07" db="EMBL/GenBank/DDBJ databases">
        <title>Insights of Desulfuromonas acetexigens electromicrobiology.</title>
        <authorList>
            <person name="Katuri K."/>
            <person name="Sapireddy V."/>
            <person name="Shaw D.R."/>
            <person name="Saikaly P."/>
        </authorList>
    </citation>
    <scope>NUCLEOTIDE SEQUENCE [LARGE SCALE GENOMIC DNA]</scope>
    <source>
        <strain evidence="6 7">2873</strain>
    </source>
</reference>
<dbReference type="CDD" id="cd00156">
    <property type="entry name" value="REC"/>
    <property type="match status" value="1"/>
</dbReference>
<evidence type="ECO:0000313" key="6">
    <source>
        <dbReference type="EMBL" id="TRO79143.1"/>
    </source>
</evidence>
<dbReference type="GO" id="GO:1902201">
    <property type="term" value="P:negative regulation of bacterial-type flagellum-dependent cell motility"/>
    <property type="evidence" value="ECO:0007669"/>
    <property type="project" value="TreeGrafter"/>
</dbReference>
<dbReference type="AlphaFoldDB" id="A0A550J7N5"/>
<dbReference type="InterPro" id="IPR001789">
    <property type="entry name" value="Sig_transdc_resp-reg_receiver"/>
</dbReference>
<dbReference type="InterPro" id="IPR043128">
    <property type="entry name" value="Rev_trsase/Diguanyl_cyclase"/>
</dbReference>
<dbReference type="InterPro" id="IPR029787">
    <property type="entry name" value="Nucleotide_cyclase"/>
</dbReference>
<dbReference type="SUPFAM" id="SSF52172">
    <property type="entry name" value="CheY-like"/>
    <property type="match status" value="1"/>
</dbReference>
<evidence type="ECO:0000256" key="2">
    <source>
        <dbReference type="ARBA" id="ARBA00034247"/>
    </source>
</evidence>
<dbReference type="CDD" id="cd01949">
    <property type="entry name" value="GGDEF"/>
    <property type="match status" value="1"/>
</dbReference>
<evidence type="ECO:0000259" key="4">
    <source>
        <dbReference type="PROSITE" id="PS50110"/>
    </source>
</evidence>
<dbReference type="GO" id="GO:0005886">
    <property type="term" value="C:plasma membrane"/>
    <property type="evidence" value="ECO:0007669"/>
    <property type="project" value="TreeGrafter"/>
</dbReference>
<dbReference type="Gene3D" id="3.30.70.270">
    <property type="match status" value="1"/>
</dbReference>
<dbReference type="GO" id="GO:0052621">
    <property type="term" value="F:diguanylate cyclase activity"/>
    <property type="evidence" value="ECO:0007669"/>
    <property type="project" value="UniProtKB-EC"/>
</dbReference>
<dbReference type="InterPro" id="IPR011006">
    <property type="entry name" value="CheY-like_superfamily"/>
</dbReference>
<keyword evidence="7" id="KW-1185">Reference proteome</keyword>
<feature type="domain" description="GGDEF" evidence="5">
    <location>
        <begin position="172"/>
        <end position="306"/>
    </location>
</feature>
<organism evidence="6 7">
    <name type="scientific">Trichloromonas acetexigens</name>
    <dbReference type="NCBI Taxonomy" id="38815"/>
    <lineage>
        <taxon>Bacteria</taxon>
        <taxon>Pseudomonadati</taxon>
        <taxon>Thermodesulfobacteriota</taxon>
        <taxon>Desulfuromonadia</taxon>
        <taxon>Desulfuromonadales</taxon>
        <taxon>Trichloromonadaceae</taxon>
        <taxon>Trichloromonas</taxon>
    </lineage>
</organism>